<dbReference type="GO" id="GO:0044780">
    <property type="term" value="P:bacterial-type flagellum assembly"/>
    <property type="evidence" value="ECO:0007669"/>
    <property type="project" value="TreeGrafter"/>
</dbReference>
<evidence type="ECO:0000256" key="5">
    <source>
        <dbReference type="ARBA" id="ARBA00022989"/>
    </source>
</evidence>
<dbReference type="InterPro" id="IPR042193">
    <property type="entry name" value="FHIPEP_3"/>
</dbReference>
<dbReference type="PANTHER" id="PTHR30161">
    <property type="entry name" value="FLAGELLAR EXPORT PROTEIN, MEMBRANE FLHA SUBUNIT-RELATED"/>
    <property type="match status" value="1"/>
</dbReference>
<dbReference type="STRING" id="201973.SAMN04488025_11931"/>
<dbReference type="InterPro" id="IPR001712">
    <property type="entry name" value="T3SS_FHIPEP"/>
</dbReference>
<keyword evidence="6" id="KW-0472">Membrane</keyword>
<dbReference type="Gene3D" id="3.40.30.60">
    <property type="entry name" value="FHIPEP family, domain 1"/>
    <property type="match status" value="1"/>
</dbReference>
<accession>A0A1I2PWB1</accession>
<dbReference type="RefSeq" id="WP_092038969.1">
    <property type="nucleotide sequence ID" value="NZ_FOOK01000019.1"/>
</dbReference>
<dbReference type="AlphaFoldDB" id="A0A1I2PWB1"/>
<dbReference type="GO" id="GO:0009306">
    <property type="term" value="P:protein secretion"/>
    <property type="evidence" value="ECO:0007669"/>
    <property type="project" value="InterPro"/>
</dbReference>
<reference evidence="7 8" key="1">
    <citation type="submission" date="2016-10" db="EMBL/GenBank/DDBJ databases">
        <authorList>
            <person name="de Groot N.N."/>
        </authorList>
    </citation>
    <scope>NUCLEOTIDE SEQUENCE [LARGE SCALE GENOMIC DNA]</scope>
    <source>
        <strain evidence="7 8">DSM 44945</strain>
    </source>
</reference>
<evidence type="ECO:0000256" key="3">
    <source>
        <dbReference type="ARBA" id="ARBA00022475"/>
    </source>
</evidence>
<evidence type="ECO:0000313" key="7">
    <source>
        <dbReference type="EMBL" id="SFG17681.1"/>
    </source>
</evidence>
<keyword evidence="3" id="KW-1003">Cell membrane</keyword>
<dbReference type="Gene3D" id="1.10.8.540">
    <property type="entry name" value="FHIPEP family, domain 3"/>
    <property type="match status" value="1"/>
</dbReference>
<dbReference type="OrthoDB" id="2986681at2"/>
<dbReference type="EMBL" id="FOOK01000019">
    <property type="protein sequence ID" value="SFG17681.1"/>
    <property type="molecule type" value="Genomic_DNA"/>
</dbReference>
<comment type="similarity">
    <text evidence="2">Belongs to the FHIPEP (flagella/HR/invasion proteins export pore) family.</text>
</comment>
<gene>
    <name evidence="7" type="ORF">SAMN04488025_11931</name>
</gene>
<keyword evidence="5" id="KW-1133">Transmembrane helix</keyword>
<proteinExistence type="inferred from homology"/>
<evidence type="ECO:0000256" key="1">
    <source>
        <dbReference type="ARBA" id="ARBA00004651"/>
    </source>
</evidence>
<dbReference type="GO" id="GO:0005886">
    <property type="term" value="C:plasma membrane"/>
    <property type="evidence" value="ECO:0007669"/>
    <property type="project" value="UniProtKB-SubCell"/>
</dbReference>
<dbReference type="Pfam" id="PF00771">
    <property type="entry name" value="FHIPEP"/>
    <property type="match status" value="1"/>
</dbReference>
<evidence type="ECO:0000256" key="2">
    <source>
        <dbReference type="ARBA" id="ARBA00008835"/>
    </source>
</evidence>
<evidence type="ECO:0000256" key="4">
    <source>
        <dbReference type="ARBA" id="ARBA00022692"/>
    </source>
</evidence>
<sequence>MADWSLSDAYTDQKADTIGLEIGPTLYEYLMKESDFAATIQNLRKSVLKERGVYLPAVRIKTGSPKEPNRYVIRIRGRRVADGLLYPPLRFSERHVSDRPAIHPMKRIEGYWTDKEGETARDIITAHLRHVLHSRVDELFTYELAVRWLKQARSHVPELVDELKERGMTPGLLWSVVKILLRDRIPIHPFEELLENILDYYISHPPQGYAPPGWTHPHPESIAKFIAEKRKRRIPAKKDTGNVIGFVK</sequence>
<dbReference type="InterPro" id="IPR042194">
    <property type="entry name" value="FHIPEP_1"/>
</dbReference>
<comment type="subcellular location">
    <subcellularLocation>
        <location evidence="1">Cell membrane</location>
        <topology evidence="1">Multi-pass membrane protein</topology>
    </subcellularLocation>
</comment>
<keyword evidence="4" id="KW-0812">Transmembrane</keyword>
<keyword evidence="8" id="KW-1185">Reference proteome</keyword>
<evidence type="ECO:0000256" key="6">
    <source>
        <dbReference type="ARBA" id="ARBA00023136"/>
    </source>
</evidence>
<name>A0A1I2PWB1_9BACL</name>
<evidence type="ECO:0000313" key="8">
    <source>
        <dbReference type="Proteomes" id="UP000198661"/>
    </source>
</evidence>
<dbReference type="PANTHER" id="PTHR30161:SF1">
    <property type="entry name" value="FLAGELLAR BIOSYNTHESIS PROTEIN FLHA-RELATED"/>
    <property type="match status" value="1"/>
</dbReference>
<organism evidence="7 8">
    <name type="scientific">Planifilum fulgidum</name>
    <dbReference type="NCBI Taxonomy" id="201973"/>
    <lineage>
        <taxon>Bacteria</taxon>
        <taxon>Bacillati</taxon>
        <taxon>Bacillota</taxon>
        <taxon>Bacilli</taxon>
        <taxon>Bacillales</taxon>
        <taxon>Thermoactinomycetaceae</taxon>
        <taxon>Planifilum</taxon>
    </lineage>
</organism>
<dbReference type="Proteomes" id="UP000198661">
    <property type="component" value="Unassembled WGS sequence"/>
</dbReference>
<protein>
    <submittedName>
        <fullName evidence="7">FHIPEP family protein</fullName>
    </submittedName>
</protein>